<feature type="domain" description="DUF6534" evidence="2">
    <location>
        <begin position="172"/>
        <end position="274"/>
    </location>
</feature>
<sequence length="331" mass="36142">MAALTPPPLDNSLGVISIGVVVSAAIYGLTCLQTYNYFQQQAKEAEKDSVLLRASIVVLWIIESLHSACIAHALYFYSVSHYGDYASLQRAVWSIILPTGLTSLVGSIVQACFAWRVYIMSDKNKPLVSLIALGSIIQLVTGWVMTGLGFKYRLFADLGHFKALITTSWTTTAVTDVVITISLCYYFHNRRSGIKRCHLSYFRKSNIDTYQSTDNLIQKLIIYTINGGVLCSVGAIVALLTYLTMPENLVNIAVNFILGKAYSNSLLSSLNARTNLREANERGFSLDFVDSGPAFASQQPSGGVAVTTVFESNAGNQKGIYAQGHKIAHVV</sequence>
<gene>
    <name evidence="3" type="ORF">MVEN_02249800</name>
</gene>
<feature type="transmembrane region" description="Helical" evidence="1">
    <location>
        <begin position="127"/>
        <end position="148"/>
    </location>
</feature>
<evidence type="ECO:0000256" key="1">
    <source>
        <dbReference type="SAM" id="Phobius"/>
    </source>
</evidence>
<keyword evidence="4" id="KW-1185">Reference proteome</keyword>
<name>A0A8H6X6P4_9AGAR</name>
<feature type="transmembrane region" description="Helical" evidence="1">
    <location>
        <begin position="12"/>
        <end position="38"/>
    </location>
</feature>
<dbReference type="InterPro" id="IPR045339">
    <property type="entry name" value="DUF6534"/>
</dbReference>
<feature type="transmembrane region" description="Helical" evidence="1">
    <location>
        <begin position="220"/>
        <end position="243"/>
    </location>
</feature>
<dbReference type="Pfam" id="PF20152">
    <property type="entry name" value="DUF6534"/>
    <property type="match status" value="1"/>
</dbReference>
<evidence type="ECO:0000259" key="2">
    <source>
        <dbReference type="Pfam" id="PF20152"/>
    </source>
</evidence>
<dbReference type="EMBL" id="JACAZI010000025">
    <property type="protein sequence ID" value="KAF7334996.1"/>
    <property type="molecule type" value="Genomic_DNA"/>
</dbReference>
<keyword evidence="1" id="KW-0472">Membrane</keyword>
<feature type="transmembrane region" description="Helical" evidence="1">
    <location>
        <begin position="168"/>
        <end position="187"/>
    </location>
</feature>
<comment type="caution">
    <text evidence="3">The sequence shown here is derived from an EMBL/GenBank/DDBJ whole genome shotgun (WGS) entry which is preliminary data.</text>
</comment>
<evidence type="ECO:0000313" key="4">
    <source>
        <dbReference type="Proteomes" id="UP000620124"/>
    </source>
</evidence>
<dbReference type="PANTHER" id="PTHR40465">
    <property type="entry name" value="CHROMOSOME 1, WHOLE GENOME SHOTGUN SEQUENCE"/>
    <property type="match status" value="1"/>
</dbReference>
<dbReference type="Proteomes" id="UP000620124">
    <property type="component" value="Unassembled WGS sequence"/>
</dbReference>
<feature type="transmembrane region" description="Helical" evidence="1">
    <location>
        <begin position="95"/>
        <end position="115"/>
    </location>
</feature>
<dbReference type="PANTHER" id="PTHR40465:SF1">
    <property type="entry name" value="DUF6534 DOMAIN-CONTAINING PROTEIN"/>
    <property type="match status" value="1"/>
</dbReference>
<dbReference type="AlphaFoldDB" id="A0A8H6X6P4"/>
<keyword evidence="1" id="KW-1133">Transmembrane helix</keyword>
<feature type="transmembrane region" description="Helical" evidence="1">
    <location>
        <begin position="50"/>
        <end position="75"/>
    </location>
</feature>
<evidence type="ECO:0000313" key="3">
    <source>
        <dbReference type="EMBL" id="KAF7334996.1"/>
    </source>
</evidence>
<organism evidence="3 4">
    <name type="scientific">Mycena venus</name>
    <dbReference type="NCBI Taxonomy" id="2733690"/>
    <lineage>
        <taxon>Eukaryota</taxon>
        <taxon>Fungi</taxon>
        <taxon>Dikarya</taxon>
        <taxon>Basidiomycota</taxon>
        <taxon>Agaricomycotina</taxon>
        <taxon>Agaricomycetes</taxon>
        <taxon>Agaricomycetidae</taxon>
        <taxon>Agaricales</taxon>
        <taxon>Marasmiineae</taxon>
        <taxon>Mycenaceae</taxon>
        <taxon>Mycena</taxon>
    </lineage>
</organism>
<dbReference type="OrthoDB" id="2535105at2759"/>
<proteinExistence type="predicted"/>
<keyword evidence="1" id="KW-0812">Transmembrane</keyword>
<accession>A0A8H6X6P4</accession>
<protein>
    <recommendedName>
        <fullName evidence="2">DUF6534 domain-containing protein</fullName>
    </recommendedName>
</protein>
<reference evidence="3" key="1">
    <citation type="submission" date="2020-05" db="EMBL/GenBank/DDBJ databases">
        <title>Mycena genomes resolve the evolution of fungal bioluminescence.</title>
        <authorList>
            <person name="Tsai I.J."/>
        </authorList>
    </citation>
    <scope>NUCLEOTIDE SEQUENCE</scope>
    <source>
        <strain evidence="3">CCC161011</strain>
    </source>
</reference>